<accession>A0A9Y2L2Q5</accession>
<evidence type="ECO:0000259" key="1">
    <source>
        <dbReference type="PROSITE" id="PS51063"/>
    </source>
</evidence>
<dbReference type="InterPro" id="IPR012318">
    <property type="entry name" value="HTH_CRP"/>
</dbReference>
<dbReference type="EMBL" id="CP127247">
    <property type="protein sequence ID" value="WIY27665.1"/>
    <property type="molecule type" value="Genomic_DNA"/>
</dbReference>
<dbReference type="Pfam" id="PF13545">
    <property type="entry name" value="HTH_Crp_2"/>
    <property type="match status" value="1"/>
</dbReference>
<reference evidence="2 3" key="1">
    <citation type="submission" date="2023-06" db="EMBL/GenBank/DDBJ databases">
        <title>Parasedimentitalea psychrophila sp. nov., a psychrophilic bacterium isolated from deep-sea sediment.</title>
        <authorList>
            <person name="Li A."/>
        </authorList>
    </citation>
    <scope>NUCLEOTIDE SEQUENCE [LARGE SCALE GENOMIC DNA]</scope>
    <source>
        <strain evidence="2 3">QS115</strain>
    </source>
</reference>
<dbReference type="Gene3D" id="2.60.120.10">
    <property type="entry name" value="Jelly Rolls"/>
    <property type="match status" value="1"/>
</dbReference>
<dbReference type="InterPro" id="IPR036390">
    <property type="entry name" value="WH_DNA-bd_sf"/>
</dbReference>
<dbReference type="SUPFAM" id="SSF46785">
    <property type="entry name" value="Winged helix' DNA-binding domain"/>
    <property type="match status" value="1"/>
</dbReference>
<dbReference type="GO" id="GO:0006355">
    <property type="term" value="P:regulation of DNA-templated transcription"/>
    <property type="evidence" value="ECO:0007669"/>
    <property type="project" value="InterPro"/>
</dbReference>
<dbReference type="SMART" id="SM00419">
    <property type="entry name" value="HTH_CRP"/>
    <property type="match status" value="1"/>
</dbReference>
<dbReference type="PROSITE" id="PS51063">
    <property type="entry name" value="HTH_CRP_2"/>
    <property type="match status" value="1"/>
</dbReference>
<feature type="domain" description="HTH crp-type" evidence="1">
    <location>
        <begin position="32"/>
        <end position="106"/>
    </location>
</feature>
<sequence length="113" mass="12517">MQGNPSILARLASRCISEIDRNHDRIIAAATTSSKQRLIDILLRLMKAHGEQSVECLHMQLPLSRSDLADLIGVQTETVSRLFKRIQADGVFHVSGREIQMLVDPSPRRSGSG</sequence>
<evidence type="ECO:0000313" key="2">
    <source>
        <dbReference type="EMBL" id="WIY27665.1"/>
    </source>
</evidence>
<keyword evidence="3" id="KW-1185">Reference proteome</keyword>
<gene>
    <name evidence="2" type="ORF">QPJ95_21250</name>
</gene>
<dbReference type="PRINTS" id="PR00034">
    <property type="entry name" value="HTHCRP"/>
</dbReference>
<dbReference type="RefSeq" id="WP_286018290.1">
    <property type="nucleotide sequence ID" value="NZ_CP127247.1"/>
</dbReference>
<proteinExistence type="predicted"/>
<dbReference type="Proteomes" id="UP001238334">
    <property type="component" value="Chromosome"/>
</dbReference>
<dbReference type="AlphaFoldDB" id="A0A9Y2L2Q5"/>
<dbReference type="GO" id="GO:0003677">
    <property type="term" value="F:DNA binding"/>
    <property type="evidence" value="ECO:0007669"/>
    <property type="project" value="InterPro"/>
</dbReference>
<evidence type="ECO:0000313" key="3">
    <source>
        <dbReference type="Proteomes" id="UP001238334"/>
    </source>
</evidence>
<organism evidence="2 3">
    <name type="scientific">Parasedimentitalea psychrophila</name>
    <dbReference type="NCBI Taxonomy" id="2997337"/>
    <lineage>
        <taxon>Bacteria</taxon>
        <taxon>Pseudomonadati</taxon>
        <taxon>Pseudomonadota</taxon>
        <taxon>Alphaproteobacteria</taxon>
        <taxon>Rhodobacterales</taxon>
        <taxon>Paracoccaceae</taxon>
        <taxon>Parasedimentitalea</taxon>
    </lineage>
</organism>
<dbReference type="InterPro" id="IPR014710">
    <property type="entry name" value="RmlC-like_jellyroll"/>
</dbReference>
<protein>
    <submittedName>
        <fullName evidence="2">Helix-turn-helix domain-containing protein</fullName>
    </submittedName>
</protein>
<name>A0A9Y2L2Q5_9RHOB</name>
<dbReference type="KEGG" id="ppso:QPJ95_21250"/>